<dbReference type="InterPro" id="IPR001789">
    <property type="entry name" value="Sig_transdc_resp-reg_receiver"/>
</dbReference>
<proteinExistence type="predicted"/>
<dbReference type="SUPFAM" id="SSF52172">
    <property type="entry name" value="CheY-like"/>
    <property type="match status" value="1"/>
</dbReference>
<keyword evidence="3 8" id="KW-0238">DNA-binding</keyword>
<dbReference type="RefSeq" id="WP_018976220.1">
    <property type="nucleotide sequence ID" value="NZ_BMLN01000006.1"/>
</dbReference>
<feature type="modified residue" description="4-aspartylphosphate" evidence="5">
    <location>
        <position position="53"/>
    </location>
</feature>
<dbReference type="InterPro" id="IPR039420">
    <property type="entry name" value="WalR-like"/>
</dbReference>
<dbReference type="InterPro" id="IPR000792">
    <property type="entry name" value="Tscrpt_reg_LuxR_C"/>
</dbReference>
<keyword evidence="1 5" id="KW-0597">Phosphoprotein</keyword>
<dbReference type="GO" id="GO:0003677">
    <property type="term" value="F:DNA binding"/>
    <property type="evidence" value="ECO:0007669"/>
    <property type="project" value="UniProtKB-KW"/>
</dbReference>
<dbReference type="PROSITE" id="PS00622">
    <property type="entry name" value="HTH_LUXR_1"/>
    <property type="match status" value="1"/>
</dbReference>
<dbReference type="Gene3D" id="3.40.50.2300">
    <property type="match status" value="1"/>
</dbReference>
<evidence type="ECO:0000313" key="9">
    <source>
        <dbReference type="Proteomes" id="UP000606653"/>
    </source>
</evidence>
<dbReference type="PANTHER" id="PTHR43214:SF1">
    <property type="entry name" value="TRANSCRIPTIONAL REGULATORY PROTEIN COMA"/>
    <property type="match status" value="1"/>
</dbReference>
<protein>
    <submittedName>
        <fullName evidence="8">DNA-binding response regulator</fullName>
    </submittedName>
</protein>
<evidence type="ECO:0000256" key="1">
    <source>
        <dbReference type="ARBA" id="ARBA00022553"/>
    </source>
</evidence>
<dbReference type="Pfam" id="PF00072">
    <property type="entry name" value="Response_reg"/>
    <property type="match status" value="1"/>
</dbReference>
<dbReference type="PROSITE" id="PS50110">
    <property type="entry name" value="RESPONSE_REGULATORY"/>
    <property type="match status" value="1"/>
</dbReference>
<gene>
    <name evidence="8" type="primary">comA</name>
    <name evidence="8" type="ORF">GCM10010969_24060</name>
</gene>
<reference evidence="9" key="1">
    <citation type="journal article" date="2019" name="Int. J. Syst. Evol. Microbiol.">
        <title>The Global Catalogue of Microorganisms (GCM) 10K type strain sequencing project: providing services to taxonomists for standard genome sequencing and annotation.</title>
        <authorList>
            <consortium name="The Broad Institute Genomics Platform"/>
            <consortium name="The Broad Institute Genome Sequencing Center for Infectious Disease"/>
            <person name="Wu L."/>
            <person name="Ma J."/>
        </authorList>
    </citation>
    <scope>NUCLEOTIDE SEQUENCE [LARGE SCALE GENOMIC DNA]</scope>
    <source>
        <strain evidence="9">CGMCC 1.6964</strain>
    </source>
</reference>
<evidence type="ECO:0000259" key="6">
    <source>
        <dbReference type="PROSITE" id="PS50043"/>
    </source>
</evidence>
<dbReference type="CDD" id="cd17535">
    <property type="entry name" value="REC_NarL-like"/>
    <property type="match status" value="1"/>
</dbReference>
<feature type="domain" description="Response regulatory" evidence="7">
    <location>
        <begin position="3"/>
        <end position="118"/>
    </location>
</feature>
<accession>A0ABQ2L437</accession>
<dbReference type="SMART" id="SM00421">
    <property type="entry name" value="HTH_LUXR"/>
    <property type="match status" value="1"/>
</dbReference>
<dbReference type="SUPFAM" id="SSF46894">
    <property type="entry name" value="C-terminal effector domain of the bipartite response regulators"/>
    <property type="match status" value="1"/>
</dbReference>
<organism evidence="8 9">
    <name type="scientific">Saccharibacillus kuerlensis</name>
    <dbReference type="NCBI Taxonomy" id="459527"/>
    <lineage>
        <taxon>Bacteria</taxon>
        <taxon>Bacillati</taxon>
        <taxon>Bacillota</taxon>
        <taxon>Bacilli</taxon>
        <taxon>Bacillales</taxon>
        <taxon>Paenibacillaceae</taxon>
        <taxon>Saccharibacillus</taxon>
    </lineage>
</organism>
<dbReference type="InterPro" id="IPR058245">
    <property type="entry name" value="NreC/VraR/RcsB-like_REC"/>
</dbReference>
<evidence type="ECO:0000259" key="7">
    <source>
        <dbReference type="PROSITE" id="PS50110"/>
    </source>
</evidence>
<dbReference type="PANTHER" id="PTHR43214">
    <property type="entry name" value="TWO-COMPONENT RESPONSE REGULATOR"/>
    <property type="match status" value="1"/>
</dbReference>
<feature type="domain" description="HTH luxR-type" evidence="6">
    <location>
        <begin position="144"/>
        <end position="209"/>
    </location>
</feature>
<dbReference type="InterPro" id="IPR011006">
    <property type="entry name" value="CheY-like_superfamily"/>
</dbReference>
<evidence type="ECO:0000256" key="2">
    <source>
        <dbReference type="ARBA" id="ARBA00023015"/>
    </source>
</evidence>
<dbReference type="PROSITE" id="PS50043">
    <property type="entry name" value="HTH_LUXR_2"/>
    <property type="match status" value="1"/>
</dbReference>
<evidence type="ECO:0000313" key="8">
    <source>
        <dbReference type="EMBL" id="GGO01588.1"/>
    </source>
</evidence>
<dbReference type="PRINTS" id="PR00038">
    <property type="entry name" value="HTHLUXR"/>
</dbReference>
<keyword evidence="4" id="KW-0804">Transcription</keyword>
<dbReference type="SMART" id="SM00448">
    <property type="entry name" value="REC"/>
    <property type="match status" value="1"/>
</dbReference>
<dbReference type="Proteomes" id="UP000606653">
    <property type="component" value="Unassembled WGS sequence"/>
</dbReference>
<evidence type="ECO:0000256" key="3">
    <source>
        <dbReference type="ARBA" id="ARBA00023125"/>
    </source>
</evidence>
<dbReference type="InterPro" id="IPR016032">
    <property type="entry name" value="Sig_transdc_resp-reg_C-effctor"/>
</dbReference>
<sequence>MLNILLLDDHPAVTEGTKLILEKDQEFRVTAFDKFDGLIEIVQQQHFDVMLFDLFMPPFNGIDLASEVIKHVPDACILIYTGFDIGPHLNRLIDAGLSGYVPKTSTREQLVGAIRCAMRREVVLPLDVFRDMRKNQQEAVAERPASSRPSLLERDIEILQQISQGKGNRLIAEQMCMSQRSLEYQLTHLFQKLGVKSRIEAVGKAKDIGILDQIVI</sequence>
<evidence type="ECO:0000256" key="5">
    <source>
        <dbReference type="PROSITE-ProRule" id="PRU00169"/>
    </source>
</evidence>
<evidence type="ECO:0000256" key="4">
    <source>
        <dbReference type="ARBA" id="ARBA00023163"/>
    </source>
</evidence>
<keyword evidence="2" id="KW-0805">Transcription regulation</keyword>
<name>A0ABQ2L437_9BACL</name>
<dbReference type="CDD" id="cd06170">
    <property type="entry name" value="LuxR_C_like"/>
    <property type="match status" value="1"/>
</dbReference>
<dbReference type="Pfam" id="PF00196">
    <property type="entry name" value="GerE"/>
    <property type="match status" value="1"/>
</dbReference>
<dbReference type="EMBL" id="BMLN01000006">
    <property type="protein sequence ID" value="GGO01588.1"/>
    <property type="molecule type" value="Genomic_DNA"/>
</dbReference>
<keyword evidence="9" id="KW-1185">Reference proteome</keyword>
<comment type="caution">
    <text evidence="8">The sequence shown here is derived from an EMBL/GenBank/DDBJ whole genome shotgun (WGS) entry which is preliminary data.</text>
</comment>